<evidence type="ECO:0000313" key="7">
    <source>
        <dbReference type="EMBL" id="CCF38114.1"/>
    </source>
</evidence>
<gene>
    <name evidence="7" type="ORF">CH063_01839</name>
</gene>
<accession>H1VD11</accession>
<dbReference type="eggNOG" id="KOG2533">
    <property type="taxonomic scope" value="Eukaryota"/>
</dbReference>
<evidence type="ECO:0000256" key="1">
    <source>
        <dbReference type="ARBA" id="ARBA00004141"/>
    </source>
</evidence>
<keyword evidence="5" id="KW-0472">Membrane</keyword>
<dbReference type="InterPro" id="IPR036259">
    <property type="entry name" value="MFS_trans_sf"/>
</dbReference>
<reference evidence="8" key="1">
    <citation type="journal article" date="2012" name="Nat. Genet.">
        <title>Lifestyle transitions in plant pathogenic Colletotrichum fungi deciphered by genome and transcriptome analyses.</title>
        <authorList>
            <person name="O'Connell R.J."/>
            <person name="Thon M.R."/>
            <person name="Hacquard S."/>
            <person name="Amyotte S.G."/>
            <person name="Kleemann J."/>
            <person name="Torres M.F."/>
            <person name="Damm U."/>
            <person name="Buiate E.A."/>
            <person name="Epstein L."/>
            <person name="Alkan N."/>
            <person name="Altmueller J."/>
            <person name="Alvarado-Balderrama L."/>
            <person name="Bauser C.A."/>
            <person name="Becker C."/>
            <person name="Birren B.W."/>
            <person name="Chen Z."/>
            <person name="Choi J."/>
            <person name="Crouch J.A."/>
            <person name="Duvick J.P."/>
            <person name="Farman M.A."/>
            <person name="Gan P."/>
            <person name="Heiman D."/>
            <person name="Henrissat B."/>
            <person name="Howard R.J."/>
            <person name="Kabbage M."/>
            <person name="Koch C."/>
            <person name="Kracher B."/>
            <person name="Kubo Y."/>
            <person name="Law A.D."/>
            <person name="Lebrun M.-H."/>
            <person name="Lee Y.-H."/>
            <person name="Miyara I."/>
            <person name="Moore N."/>
            <person name="Neumann U."/>
            <person name="Nordstroem K."/>
            <person name="Panaccione D.G."/>
            <person name="Panstruga R."/>
            <person name="Place M."/>
            <person name="Proctor R.H."/>
            <person name="Prusky D."/>
            <person name="Rech G."/>
            <person name="Reinhardt R."/>
            <person name="Rollins J.A."/>
            <person name="Rounsley S."/>
            <person name="Schardl C.L."/>
            <person name="Schwartz D.C."/>
            <person name="Shenoy N."/>
            <person name="Shirasu K."/>
            <person name="Sikhakolli U.R."/>
            <person name="Stueber K."/>
            <person name="Sukno S.A."/>
            <person name="Sweigard J.A."/>
            <person name="Takano Y."/>
            <person name="Takahara H."/>
            <person name="Trail F."/>
            <person name="van der Does H.C."/>
            <person name="Voll L.M."/>
            <person name="Will I."/>
            <person name="Young S."/>
            <person name="Zeng Q."/>
            <person name="Zhang J."/>
            <person name="Zhou S."/>
            <person name="Dickman M.B."/>
            <person name="Schulze-Lefert P."/>
            <person name="Ver Loren van Themaat E."/>
            <person name="Ma L.-J."/>
            <person name="Vaillancourt L.J."/>
        </authorList>
    </citation>
    <scope>NUCLEOTIDE SEQUENCE [LARGE SCALE GENOMIC DNA]</scope>
    <source>
        <strain evidence="8">IMI 349063</strain>
    </source>
</reference>
<dbReference type="Gene3D" id="1.20.1250.20">
    <property type="entry name" value="MFS general substrate transporter like domains"/>
    <property type="match status" value="1"/>
</dbReference>
<dbReference type="AlphaFoldDB" id="H1VD11"/>
<dbReference type="VEuPathDB" id="FungiDB:CH63R_05355"/>
<evidence type="ECO:0000256" key="6">
    <source>
        <dbReference type="SAM" id="MobiDB-lite"/>
    </source>
</evidence>
<evidence type="ECO:0000313" key="8">
    <source>
        <dbReference type="Proteomes" id="UP000007174"/>
    </source>
</evidence>
<comment type="subcellular location">
    <subcellularLocation>
        <location evidence="1">Membrane</location>
        <topology evidence="1">Multi-pass membrane protein</topology>
    </subcellularLocation>
</comment>
<proteinExistence type="predicted"/>
<feature type="compositionally biased region" description="Polar residues" evidence="6">
    <location>
        <begin position="1"/>
        <end position="25"/>
    </location>
</feature>
<organism evidence="7 8">
    <name type="scientific">Colletotrichum higginsianum (strain IMI 349063)</name>
    <name type="common">Crucifer anthracnose fungus</name>
    <dbReference type="NCBI Taxonomy" id="759273"/>
    <lineage>
        <taxon>Eukaryota</taxon>
        <taxon>Fungi</taxon>
        <taxon>Dikarya</taxon>
        <taxon>Ascomycota</taxon>
        <taxon>Pezizomycotina</taxon>
        <taxon>Sordariomycetes</taxon>
        <taxon>Hypocreomycetidae</taxon>
        <taxon>Glomerellales</taxon>
        <taxon>Glomerellaceae</taxon>
        <taxon>Colletotrichum</taxon>
        <taxon>Colletotrichum destructivum species complex</taxon>
    </lineage>
</organism>
<dbReference type="HOGENOM" id="CLU_085758_0_0_1"/>
<dbReference type="PANTHER" id="PTHR43791">
    <property type="entry name" value="PERMEASE-RELATED"/>
    <property type="match status" value="1"/>
</dbReference>
<dbReference type="STRING" id="759273.H1VD11"/>
<evidence type="ECO:0000256" key="2">
    <source>
        <dbReference type="ARBA" id="ARBA00022448"/>
    </source>
</evidence>
<evidence type="ECO:0000256" key="5">
    <source>
        <dbReference type="ARBA" id="ARBA00023136"/>
    </source>
</evidence>
<dbReference type="EMBL" id="CACQ02002813">
    <property type="protein sequence ID" value="CCF38114.1"/>
    <property type="molecule type" value="Genomic_DNA"/>
</dbReference>
<dbReference type="GO" id="GO:0016020">
    <property type="term" value="C:membrane"/>
    <property type="evidence" value="ECO:0007669"/>
    <property type="project" value="UniProtKB-SubCell"/>
</dbReference>
<evidence type="ECO:0000256" key="4">
    <source>
        <dbReference type="ARBA" id="ARBA00022989"/>
    </source>
</evidence>
<feature type="region of interest" description="Disordered" evidence="6">
    <location>
        <begin position="1"/>
        <end position="33"/>
    </location>
</feature>
<sequence>MALNPDSVQTSKSTPTNDSGVQNANEKVVRVSDSETTQKIRHRILEERAGDRVAEKPYTNISSLWRRQTISHKPDEIATQPSVFDDPQLAVYFQPSENYENRHRFDPDFRWTWAEETPLVKKIDWRVTAWSCVAFFALDLDRSNISQANSDNFLDDLGLDTNDYNFGQTVFRVSFLLAELPSQLISKKIGPDRWIPAQMILWSIVSAAQFWLNGRLSFLATRALIGMLQGGFIPDVILVGIYHSSQDSASVA</sequence>
<protein>
    <submittedName>
        <fullName evidence="7">OphD encodes a permease for phthalate transporter</fullName>
    </submittedName>
</protein>
<dbReference type="GO" id="GO:0022857">
    <property type="term" value="F:transmembrane transporter activity"/>
    <property type="evidence" value="ECO:0007669"/>
    <property type="project" value="TreeGrafter"/>
</dbReference>
<name>H1VD11_COLHI</name>
<keyword evidence="2" id="KW-0813">Transport</keyword>
<dbReference type="Proteomes" id="UP000007174">
    <property type="component" value="Unassembled WGS sequence"/>
</dbReference>
<dbReference type="PANTHER" id="PTHR43791:SF65">
    <property type="entry name" value="MAJOR FACILITATOR SUPERFAMILY (MFS) PROFILE DOMAIN-CONTAINING PROTEIN-RELATED"/>
    <property type="match status" value="1"/>
</dbReference>
<evidence type="ECO:0000256" key="3">
    <source>
        <dbReference type="ARBA" id="ARBA00022692"/>
    </source>
</evidence>
<keyword evidence="3" id="KW-0812">Transmembrane</keyword>
<dbReference type="SUPFAM" id="SSF103473">
    <property type="entry name" value="MFS general substrate transporter"/>
    <property type="match status" value="1"/>
</dbReference>
<keyword evidence="4" id="KW-1133">Transmembrane helix</keyword>